<keyword evidence="1" id="KW-0472">Membrane</keyword>
<gene>
    <name evidence="2" type="ORF">BPP43_00395</name>
</gene>
<organism evidence="2 3">
    <name type="scientific">Brachyspira pilosicoli P43/6/78</name>
    <dbReference type="NCBI Taxonomy" id="1042417"/>
    <lineage>
        <taxon>Bacteria</taxon>
        <taxon>Pseudomonadati</taxon>
        <taxon>Spirochaetota</taxon>
        <taxon>Spirochaetia</taxon>
        <taxon>Brachyspirales</taxon>
        <taxon>Brachyspiraceae</taxon>
        <taxon>Brachyspira</taxon>
    </lineage>
</organism>
<keyword evidence="1" id="KW-1133">Transmembrane helix</keyword>
<feature type="transmembrane region" description="Helical" evidence="1">
    <location>
        <begin position="39"/>
        <end position="61"/>
    </location>
</feature>
<reference evidence="2 3" key="1">
    <citation type="journal article" date="2013" name="Genome Announc.">
        <title>Complete Genome Sequence of the Porcine Strain Brachyspira pilosicoli P43/6/78(T.).</title>
        <authorList>
            <person name="Lin C."/>
            <person name="den Bakker H.C."/>
            <person name="Suzuki H."/>
            <person name="Lefebure T."/>
            <person name="Ponnala L."/>
            <person name="Sun Q."/>
            <person name="Stanhope M.J."/>
            <person name="Wiedmann M."/>
            <person name="Duhamel G.E."/>
        </authorList>
    </citation>
    <scope>NUCLEOTIDE SEQUENCE [LARGE SCALE GENOMIC DNA]</scope>
    <source>
        <strain evidence="2 3">P43/6/78</strain>
    </source>
</reference>
<proteinExistence type="predicted"/>
<keyword evidence="3" id="KW-1185">Reference proteome</keyword>
<protein>
    <submittedName>
        <fullName evidence="2">Uncharacterized protein</fullName>
    </submittedName>
</protein>
<name>A0A3B6VHN0_BRAPL</name>
<evidence type="ECO:0000256" key="1">
    <source>
        <dbReference type="SAM" id="Phobius"/>
    </source>
</evidence>
<dbReference type="RefSeq" id="WP_013243478.1">
    <property type="nucleotide sequence ID" value="NC_019908.1"/>
</dbReference>
<dbReference type="EMBL" id="CP002873">
    <property type="protein sequence ID" value="AGA65443.1"/>
    <property type="molecule type" value="Genomic_DNA"/>
</dbReference>
<sequence length="152" mass="17574">MAKIVKCKYCKTVNDKYAKQCKSCGKVLYPEISFKKATIITVILDAIFAFIYIFGIFLFIYNANNNETPKYINLLPAPNSISFFVIILIMLCFAVIKILYILNVFILKKDIIYTIRRVSLFFEAIIMFPLQTILGLYFYDIATSEDKAKNNN</sequence>
<dbReference type="GeneID" id="56439100"/>
<feature type="transmembrane region" description="Helical" evidence="1">
    <location>
        <begin position="118"/>
        <end position="139"/>
    </location>
</feature>
<keyword evidence="1" id="KW-0812">Transmembrane</keyword>
<dbReference type="AlphaFoldDB" id="A0A3B6VHN0"/>
<evidence type="ECO:0000313" key="2">
    <source>
        <dbReference type="EMBL" id="AGA65443.1"/>
    </source>
</evidence>
<evidence type="ECO:0000313" key="3">
    <source>
        <dbReference type="Proteomes" id="UP000010793"/>
    </source>
</evidence>
<dbReference type="KEGG" id="bpip:BPP43_00395"/>
<accession>A0A3B6VHN0</accession>
<feature type="transmembrane region" description="Helical" evidence="1">
    <location>
        <begin position="81"/>
        <end position="106"/>
    </location>
</feature>
<dbReference type="Proteomes" id="UP000010793">
    <property type="component" value="Chromosome"/>
</dbReference>